<protein>
    <submittedName>
        <fullName evidence="1">Uncharacterized protein</fullName>
    </submittedName>
</protein>
<gene>
    <name evidence="1" type="ORF">KTC_54690</name>
</gene>
<proteinExistence type="predicted"/>
<evidence type="ECO:0000313" key="1">
    <source>
        <dbReference type="EMBL" id="BBH90718.1"/>
    </source>
</evidence>
<name>A0A455STA6_9CHLR</name>
<dbReference type="AlphaFoldDB" id="A0A455STA6"/>
<organism evidence="1">
    <name type="scientific">Thermosporothrix sp. COM3</name>
    <dbReference type="NCBI Taxonomy" id="2490863"/>
    <lineage>
        <taxon>Bacteria</taxon>
        <taxon>Bacillati</taxon>
        <taxon>Chloroflexota</taxon>
        <taxon>Ktedonobacteria</taxon>
        <taxon>Ktedonobacterales</taxon>
        <taxon>Thermosporotrichaceae</taxon>
        <taxon>Thermosporothrix</taxon>
    </lineage>
</organism>
<sequence length="87" mass="10063">MKYRAADTDPAASATYRDCHARLKKHPVASFPPFTALYAVNDALVLLEIRGITSVFREYRFSYVYIDRNSDRTLIETGKLYSRTFHI</sequence>
<dbReference type="EMBL" id="AP019376">
    <property type="protein sequence ID" value="BBH90718.1"/>
    <property type="molecule type" value="Genomic_DNA"/>
</dbReference>
<reference evidence="1" key="1">
    <citation type="submission" date="2018-12" db="EMBL/GenBank/DDBJ databases">
        <title>Novel natural products biosynthetic potential of the class Ktedonobacteria.</title>
        <authorList>
            <person name="Zheng Y."/>
            <person name="Saitou A."/>
            <person name="Wang C.M."/>
            <person name="Toyoda A."/>
            <person name="Minakuchi Y."/>
            <person name="Sekiguchi Y."/>
            <person name="Ueda K."/>
            <person name="Takano H."/>
            <person name="Sakai Y."/>
            <person name="Yokota A."/>
            <person name="Yabe S."/>
        </authorList>
    </citation>
    <scope>NUCLEOTIDE SEQUENCE</scope>
    <source>
        <strain evidence="1">COM3</strain>
    </source>
</reference>
<accession>A0A455STA6</accession>